<dbReference type="AlphaFoldDB" id="A0AAW7XFK5"/>
<evidence type="ECO:0000259" key="10">
    <source>
        <dbReference type="Pfam" id="PF00294"/>
    </source>
</evidence>
<dbReference type="Pfam" id="PF00294">
    <property type="entry name" value="PfkB"/>
    <property type="match status" value="1"/>
</dbReference>
<feature type="domain" description="Carbohydrate kinase PfkB" evidence="10">
    <location>
        <begin position="2"/>
        <end position="289"/>
    </location>
</feature>
<protein>
    <recommendedName>
        <fullName evidence="9">Ribokinase</fullName>
        <shortName evidence="9">RK</shortName>
        <ecNumber evidence="9">2.7.1.15</ecNumber>
    </recommendedName>
</protein>
<dbReference type="Proteomes" id="UP001169862">
    <property type="component" value="Unassembled WGS sequence"/>
</dbReference>
<comment type="activity regulation">
    <text evidence="9">Activated by a monovalent cation that binds near, but not in, the active site. The most likely occupant of the site in vivo is potassium. Ion binding induces a conformational change that may alter substrate affinity.</text>
</comment>
<evidence type="ECO:0000256" key="5">
    <source>
        <dbReference type="ARBA" id="ARBA00022840"/>
    </source>
</evidence>
<dbReference type="EMBL" id="JAUOPG010000003">
    <property type="protein sequence ID" value="MDO6452935.1"/>
    <property type="molecule type" value="Genomic_DNA"/>
</dbReference>
<evidence type="ECO:0000256" key="1">
    <source>
        <dbReference type="ARBA" id="ARBA00022679"/>
    </source>
</evidence>
<feature type="binding site" evidence="9">
    <location>
        <position position="283"/>
    </location>
    <ligand>
        <name>K(+)</name>
        <dbReference type="ChEBI" id="CHEBI:29103"/>
    </ligand>
</feature>
<dbReference type="GO" id="GO:0005737">
    <property type="term" value="C:cytoplasm"/>
    <property type="evidence" value="ECO:0007669"/>
    <property type="project" value="UniProtKB-SubCell"/>
</dbReference>
<feature type="binding site" evidence="9">
    <location>
        <position position="287"/>
    </location>
    <ligand>
        <name>K(+)</name>
        <dbReference type="ChEBI" id="CHEBI:29103"/>
    </ligand>
</feature>
<comment type="caution">
    <text evidence="9">Lacks conserved residue(s) required for the propagation of feature annotation.</text>
</comment>
<evidence type="ECO:0000256" key="3">
    <source>
        <dbReference type="ARBA" id="ARBA00022741"/>
    </source>
</evidence>
<comment type="pathway">
    <text evidence="9">Carbohydrate metabolism; D-ribose degradation; D-ribose 5-phosphate from beta-D-ribopyranose: step 2/2.</text>
</comment>
<dbReference type="PRINTS" id="PR00990">
    <property type="entry name" value="RIBOKINASE"/>
</dbReference>
<feature type="binding site" evidence="9">
    <location>
        <position position="244"/>
    </location>
    <ligand>
        <name>K(+)</name>
        <dbReference type="ChEBI" id="CHEBI:29103"/>
    </ligand>
</feature>
<keyword evidence="3 9" id="KW-0547">Nucleotide-binding</keyword>
<comment type="caution">
    <text evidence="11">The sequence shown here is derived from an EMBL/GenBank/DDBJ whole genome shotgun (WGS) entry which is preliminary data.</text>
</comment>
<comment type="similarity">
    <text evidence="9">Belongs to the carbohydrate kinase PfkB family. Ribokinase subfamily.</text>
</comment>
<name>A0AAW7XFK5_9GAMM</name>
<evidence type="ECO:0000256" key="8">
    <source>
        <dbReference type="ARBA" id="ARBA00023277"/>
    </source>
</evidence>
<gene>
    <name evidence="9" type="primary">rbsK</name>
    <name evidence="11" type="ORF">Q4490_05095</name>
</gene>
<reference evidence="11" key="1">
    <citation type="submission" date="2023-07" db="EMBL/GenBank/DDBJ databases">
        <title>Genome content predicts the carbon catabolic preferences of heterotrophic bacteria.</title>
        <authorList>
            <person name="Gralka M."/>
        </authorList>
    </citation>
    <scope>NUCLEOTIDE SEQUENCE</scope>
    <source>
        <strain evidence="11">I2M16</strain>
    </source>
</reference>
<dbReference type="PANTHER" id="PTHR10584:SF166">
    <property type="entry name" value="RIBOKINASE"/>
    <property type="match status" value="1"/>
</dbReference>
<keyword evidence="5 9" id="KW-0067">ATP-binding</keyword>
<dbReference type="Gene3D" id="3.40.1190.20">
    <property type="match status" value="1"/>
</dbReference>
<dbReference type="EC" id="2.7.1.15" evidence="9"/>
<dbReference type="InterPro" id="IPR029056">
    <property type="entry name" value="Ribokinase-like"/>
</dbReference>
<evidence type="ECO:0000256" key="4">
    <source>
        <dbReference type="ARBA" id="ARBA00022777"/>
    </source>
</evidence>
<dbReference type="GO" id="GO:0005524">
    <property type="term" value="F:ATP binding"/>
    <property type="evidence" value="ECO:0007669"/>
    <property type="project" value="UniProtKB-UniRule"/>
</dbReference>
<dbReference type="InterPro" id="IPR002139">
    <property type="entry name" value="Ribo/fructo_kinase"/>
</dbReference>
<comment type="subunit">
    <text evidence="9">Homodimer.</text>
</comment>
<feature type="binding site" evidence="9">
    <location>
        <position position="281"/>
    </location>
    <ligand>
        <name>K(+)</name>
        <dbReference type="ChEBI" id="CHEBI:29103"/>
    </ligand>
</feature>
<dbReference type="GO" id="GO:0046872">
    <property type="term" value="F:metal ion binding"/>
    <property type="evidence" value="ECO:0007669"/>
    <property type="project" value="UniProtKB-KW"/>
</dbReference>
<organism evidence="11 12">
    <name type="scientific">Neptunomonas phycophila</name>
    <dbReference type="NCBI Taxonomy" id="1572645"/>
    <lineage>
        <taxon>Bacteria</taxon>
        <taxon>Pseudomonadati</taxon>
        <taxon>Pseudomonadota</taxon>
        <taxon>Gammaproteobacteria</taxon>
        <taxon>Oceanospirillales</taxon>
        <taxon>Oceanospirillaceae</taxon>
        <taxon>Neptunomonas</taxon>
    </lineage>
</organism>
<feature type="binding site" evidence="9">
    <location>
        <position position="278"/>
    </location>
    <ligand>
        <name>K(+)</name>
        <dbReference type="ChEBI" id="CHEBI:29103"/>
    </ligand>
</feature>
<feature type="binding site" evidence="9">
    <location>
        <begin position="216"/>
        <end position="221"/>
    </location>
    <ligand>
        <name>ATP</name>
        <dbReference type="ChEBI" id="CHEBI:30616"/>
    </ligand>
</feature>
<feature type="binding site" evidence="9">
    <location>
        <position position="242"/>
    </location>
    <ligand>
        <name>K(+)</name>
        <dbReference type="ChEBI" id="CHEBI:29103"/>
    </ligand>
</feature>
<dbReference type="PANTHER" id="PTHR10584">
    <property type="entry name" value="SUGAR KINASE"/>
    <property type="match status" value="1"/>
</dbReference>
<feature type="binding site" evidence="9">
    <location>
        <position position="179"/>
    </location>
    <ligand>
        <name>ATP</name>
        <dbReference type="ChEBI" id="CHEBI:30616"/>
    </ligand>
</feature>
<evidence type="ECO:0000256" key="6">
    <source>
        <dbReference type="ARBA" id="ARBA00022842"/>
    </source>
</evidence>
<accession>A0AAW7XFK5</accession>
<comment type="cofactor">
    <cofactor evidence="9">
        <name>Mg(2+)</name>
        <dbReference type="ChEBI" id="CHEBI:18420"/>
    </cofactor>
    <text evidence="9">Requires a divalent cation, most likely magnesium in vivo, as an electrophilic catalyst to aid phosphoryl group transfer. It is the chelate of the metal and the nucleotide that is the actual substrate.</text>
</comment>
<dbReference type="HAMAP" id="MF_01987">
    <property type="entry name" value="Ribokinase"/>
    <property type="match status" value="1"/>
</dbReference>
<comment type="catalytic activity">
    <reaction evidence="9">
        <text>D-ribose + ATP = D-ribose 5-phosphate + ADP + H(+)</text>
        <dbReference type="Rhea" id="RHEA:13697"/>
        <dbReference type="ChEBI" id="CHEBI:15378"/>
        <dbReference type="ChEBI" id="CHEBI:30616"/>
        <dbReference type="ChEBI" id="CHEBI:47013"/>
        <dbReference type="ChEBI" id="CHEBI:78346"/>
        <dbReference type="ChEBI" id="CHEBI:456216"/>
        <dbReference type="EC" id="2.7.1.15"/>
    </reaction>
</comment>
<dbReference type="GO" id="GO:0019303">
    <property type="term" value="P:D-ribose catabolic process"/>
    <property type="evidence" value="ECO:0007669"/>
    <property type="project" value="UniProtKB-UniRule"/>
</dbReference>
<evidence type="ECO:0000256" key="2">
    <source>
        <dbReference type="ARBA" id="ARBA00022723"/>
    </source>
</evidence>
<dbReference type="InterPro" id="IPR011877">
    <property type="entry name" value="Ribokinase"/>
</dbReference>
<comment type="function">
    <text evidence="9">Catalyzes the phosphorylation of ribose at O-5 in a reaction requiring ATP and magnesium. The resulting D-ribose-5-phosphate can then be used either for sythesis of nucleotides, histidine, and tryptophan, or as a component of the pentose phosphate pathway.</text>
</comment>
<dbReference type="GO" id="GO:0004747">
    <property type="term" value="F:ribokinase activity"/>
    <property type="evidence" value="ECO:0007669"/>
    <property type="project" value="UniProtKB-UniRule"/>
</dbReference>
<evidence type="ECO:0000256" key="9">
    <source>
        <dbReference type="HAMAP-Rule" id="MF_01987"/>
    </source>
</evidence>
<keyword evidence="1 9" id="KW-0808">Transferase</keyword>
<evidence type="ECO:0000313" key="12">
    <source>
        <dbReference type="Proteomes" id="UP001169862"/>
    </source>
</evidence>
<evidence type="ECO:0000313" key="11">
    <source>
        <dbReference type="EMBL" id="MDO6452935.1"/>
    </source>
</evidence>
<feature type="binding site" evidence="9">
    <location>
        <position position="248"/>
    </location>
    <ligand>
        <name>substrate</name>
    </ligand>
</feature>
<keyword evidence="9" id="KW-0963">Cytoplasm</keyword>
<keyword evidence="2 9" id="KW-0479">Metal-binding</keyword>
<feature type="binding site" evidence="9">
    <location>
        <begin position="10"/>
        <end position="12"/>
    </location>
    <ligand>
        <name>substrate</name>
    </ligand>
</feature>
<dbReference type="CDD" id="cd01174">
    <property type="entry name" value="ribokinase"/>
    <property type="match status" value="1"/>
</dbReference>
<feature type="binding site" evidence="9">
    <location>
        <begin position="38"/>
        <end position="42"/>
    </location>
    <ligand>
        <name>substrate</name>
    </ligand>
</feature>
<keyword evidence="7 9" id="KW-0630">Potassium</keyword>
<feature type="binding site" evidence="9">
    <location>
        <position position="136"/>
    </location>
    <ligand>
        <name>substrate</name>
    </ligand>
</feature>
<dbReference type="SUPFAM" id="SSF53613">
    <property type="entry name" value="Ribokinase-like"/>
    <property type="match status" value="1"/>
</dbReference>
<feature type="active site" description="Proton acceptor" evidence="9">
    <location>
        <position position="248"/>
    </location>
</feature>
<dbReference type="RefSeq" id="WP_303549052.1">
    <property type="nucleotide sequence ID" value="NZ_JAUOPG010000003.1"/>
</dbReference>
<sequence>MKVYCYGSINIDHVYQVPHWMQPGETLASTHYQRVLGGKGANQSIALARAGACVSHIGRLGTGDEWAKVEIAASGVDCQLVDVTDQPSGHAIIQVDAAGENSILLYGGANQSFTQADLDELFRGLVAGDWLLLQNECSLTGYAMEAAIKRKVRVAFNPSPLSKDITLLPLEQLALLVLNQVEMVQLFPECKGLMSSPEMLMTFIEKQLPDTEVVVTMGSSGALWCGPAGRFFVNAFDVEVVDTTAAGDTFLGYLLASIVSGLAPQACLHQASAAAALAVQTSGASTSIPLKSRVEDFLS</sequence>
<comment type="subcellular location">
    <subcellularLocation>
        <location evidence="9">Cytoplasm</location>
    </subcellularLocation>
</comment>
<keyword evidence="8 9" id="KW-0119">Carbohydrate metabolism</keyword>
<dbReference type="InterPro" id="IPR011611">
    <property type="entry name" value="PfkB_dom"/>
</dbReference>
<evidence type="ECO:0000256" key="7">
    <source>
        <dbReference type="ARBA" id="ARBA00022958"/>
    </source>
</evidence>
<keyword evidence="6 9" id="KW-0460">Magnesium</keyword>
<keyword evidence="4 9" id="KW-0418">Kinase</keyword>
<feature type="binding site" evidence="9">
    <location>
        <begin position="247"/>
        <end position="248"/>
    </location>
    <ligand>
        <name>ATP</name>
        <dbReference type="ChEBI" id="CHEBI:30616"/>
    </ligand>
</feature>
<proteinExistence type="inferred from homology"/>